<dbReference type="Pfam" id="PF01817">
    <property type="entry name" value="CM_2"/>
    <property type="match status" value="1"/>
</dbReference>
<reference evidence="24" key="1">
    <citation type="submission" date="2016-10" db="EMBL/GenBank/DDBJ databases">
        <authorList>
            <person name="Varghese N."/>
            <person name="Submissions S."/>
        </authorList>
    </citation>
    <scope>NUCLEOTIDE SEQUENCE [LARGE SCALE GENOMIC DNA]</scope>
    <source>
        <strain evidence="24">M83</strain>
    </source>
</reference>
<dbReference type="EMBL" id="FNHZ01000003">
    <property type="protein sequence ID" value="SDM89264.1"/>
    <property type="molecule type" value="Genomic_DNA"/>
</dbReference>
<dbReference type="SUPFAM" id="SSF55021">
    <property type="entry name" value="ACT-like"/>
    <property type="match status" value="1"/>
</dbReference>
<dbReference type="Gene3D" id="1.20.59.10">
    <property type="entry name" value="Chorismate mutase"/>
    <property type="match status" value="1"/>
</dbReference>
<dbReference type="PANTHER" id="PTHR21022:SF19">
    <property type="entry name" value="PREPHENATE DEHYDRATASE-RELATED"/>
    <property type="match status" value="1"/>
</dbReference>
<dbReference type="GO" id="GO:0004106">
    <property type="term" value="F:chorismate mutase activity"/>
    <property type="evidence" value="ECO:0007669"/>
    <property type="project" value="UniProtKB-EC"/>
</dbReference>
<dbReference type="SMART" id="SM00830">
    <property type="entry name" value="CM_2"/>
    <property type="match status" value="1"/>
</dbReference>
<evidence type="ECO:0000256" key="1">
    <source>
        <dbReference type="ARBA" id="ARBA00000824"/>
    </source>
</evidence>
<dbReference type="InterPro" id="IPR002701">
    <property type="entry name" value="CM_II_prokaryot"/>
</dbReference>
<protein>
    <recommendedName>
        <fullName evidence="7">Bifunctional chorismate mutase/prephenate dehydratase</fullName>
        <ecNumber evidence="6">4.2.1.51</ecNumber>
    </recommendedName>
    <alternativeName>
        <fullName evidence="17">Chorismate mutase-prephenate dehydratase</fullName>
    </alternativeName>
    <alternativeName>
        <fullName evidence="8">Prephenate dehydratase</fullName>
    </alternativeName>
    <alternativeName>
        <fullName evidence="16">p-protein</fullName>
    </alternativeName>
</protein>
<keyword evidence="10" id="KW-0028">Amino-acid biosynthesis</keyword>
<evidence type="ECO:0000256" key="10">
    <source>
        <dbReference type="ARBA" id="ARBA00022605"/>
    </source>
</evidence>
<dbReference type="NCBIfam" id="NF008865">
    <property type="entry name" value="PRK11898.1"/>
    <property type="match status" value="1"/>
</dbReference>
<keyword evidence="9" id="KW-0963">Cytoplasm</keyword>
<evidence type="ECO:0000259" key="21">
    <source>
        <dbReference type="PROSITE" id="PS51171"/>
    </source>
</evidence>
<dbReference type="GO" id="GO:0004664">
    <property type="term" value="F:prephenate dehydratase activity"/>
    <property type="evidence" value="ECO:0007669"/>
    <property type="project" value="UniProtKB-EC"/>
</dbReference>
<dbReference type="PROSITE" id="PS51171">
    <property type="entry name" value="PREPHENATE_DEHYDR_3"/>
    <property type="match status" value="1"/>
</dbReference>
<dbReference type="InterPro" id="IPR008242">
    <property type="entry name" value="Chor_mutase/pphenate_deHydtase"/>
</dbReference>
<dbReference type="SUPFAM" id="SSF48600">
    <property type="entry name" value="Chorismate mutase II"/>
    <property type="match status" value="1"/>
</dbReference>
<evidence type="ECO:0000259" key="22">
    <source>
        <dbReference type="PROSITE" id="PS51671"/>
    </source>
</evidence>
<evidence type="ECO:0000256" key="8">
    <source>
        <dbReference type="ARBA" id="ARBA00021872"/>
    </source>
</evidence>
<evidence type="ECO:0000256" key="11">
    <source>
        <dbReference type="ARBA" id="ARBA00023141"/>
    </source>
</evidence>
<comment type="subcellular location">
    <subcellularLocation>
        <location evidence="3">Cytoplasm</location>
    </subcellularLocation>
</comment>
<evidence type="ECO:0000313" key="23">
    <source>
        <dbReference type="EMBL" id="SDM89264.1"/>
    </source>
</evidence>
<evidence type="ECO:0000256" key="7">
    <source>
        <dbReference type="ARBA" id="ARBA00014401"/>
    </source>
</evidence>
<evidence type="ECO:0000259" key="20">
    <source>
        <dbReference type="PROSITE" id="PS51168"/>
    </source>
</evidence>
<evidence type="ECO:0000256" key="12">
    <source>
        <dbReference type="ARBA" id="ARBA00023222"/>
    </source>
</evidence>
<dbReference type="OrthoDB" id="9802281at2"/>
<evidence type="ECO:0000256" key="13">
    <source>
        <dbReference type="ARBA" id="ARBA00023235"/>
    </source>
</evidence>
<dbReference type="PROSITE" id="PS00858">
    <property type="entry name" value="PREPHENATE_DEHYDR_2"/>
    <property type="match status" value="1"/>
</dbReference>
<evidence type="ECO:0000256" key="5">
    <source>
        <dbReference type="ARBA" id="ARBA00004817"/>
    </source>
</evidence>
<dbReference type="FunFam" id="3.40.190.10:FF:000034">
    <property type="entry name" value="Chorismate mutase/prephenate dehydratase"/>
    <property type="match status" value="1"/>
</dbReference>
<dbReference type="Gene3D" id="3.40.190.10">
    <property type="entry name" value="Periplasmic binding protein-like II"/>
    <property type="match status" value="2"/>
</dbReference>
<keyword evidence="11" id="KW-0057">Aromatic amino acid biosynthesis</keyword>
<feature type="site" description="Essential for prephenate dehydratase activity" evidence="19">
    <location>
        <position position="281"/>
    </location>
</feature>
<evidence type="ECO:0000313" key="24">
    <source>
        <dbReference type="Proteomes" id="UP000187651"/>
    </source>
</evidence>
<dbReference type="EC" id="4.2.1.51" evidence="6"/>
<dbReference type="GO" id="GO:0005737">
    <property type="term" value="C:cytoplasm"/>
    <property type="evidence" value="ECO:0007669"/>
    <property type="project" value="UniProtKB-SubCell"/>
</dbReference>
<keyword evidence="14" id="KW-0456">Lyase</keyword>
<dbReference type="PIRSF" id="PIRSF001500">
    <property type="entry name" value="Chor_mut_pdt_Ppr"/>
    <property type="match status" value="1"/>
</dbReference>
<proteinExistence type="predicted"/>
<keyword evidence="15" id="KW-0511">Multifunctional enzyme</keyword>
<dbReference type="PROSITE" id="PS51168">
    <property type="entry name" value="CHORISMATE_MUT_2"/>
    <property type="match status" value="1"/>
</dbReference>
<dbReference type="InterPro" id="IPR036263">
    <property type="entry name" value="Chorismate_II_sf"/>
</dbReference>
<keyword evidence="24" id="KW-1185">Reference proteome</keyword>
<comment type="pathway">
    <text evidence="4">Amino-acid biosynthesis; L-phenylalanine biosynthesis; phenylpyruvate from prephenate: step 1/1.</text>
</comment>
<feature type="domain" description="Prephenate dehydratase" evidence="21">
    <location>
        <begin position="111"/>
        <end position="288"/>
    </location>
</feature>
<dbReference type="CDD" id="cd13631">
    <property type="entry name" value="PBP2_Ct-PDT_like"/>
    <property type="match status" value="1"/>
</dbReference>
<gene>
    <name evidence="23" type="ORF">SAMN05216544_1385</name>
</gene>
<evidence type="ECO:0000256" key="16">
    <source>
        <dbReference type="ARBA" id="ARBA00031175"/>
    </source>
</evidence>
<dbReference type="PROSITE" id="PS51671">
    <property type="entry name" value="ACT"/>
    <property type="match status" value="1"/>
</dbReference>
<dbReference type="RefSeq" id="WP_074521523.1">
    <property type="nucleotide sequence ID" value="NZ_FNHZ01000003.1"/>
</dbReference>
<evidence type="ECO:0000256" key="4">
    <source>
        <dbReference type="ARBA" id="ARBA00004741"/>
    </source>
</evidence>
<evidence type="ECO:0000256" key="14">
    <source>
        <dbReference type="ARBA" id="ARBA00023239"/>
    </source>
</evidence>
<comment type="pathway">
    <text evidence="5">Metabolic intermediate biosynthesis; prephenate biosynthesis; prephenate from chorismate: step 1/1.</text>
</comment>
<dbReference type="InterPro" id="IPR002912">
    <property type="entry name" value="ACT_dom"/>
</dbReference>
<dbReference type="PROSITE" id="PS00857">
    <property type="entry name" value="PREPHENATE_DEHYDR_1"/>
    <property type="match status" value="1"/>
</dbReference>
<evidence type="ECO:0000256" key="18">
    <source>
        <dbReference type="ARBA" id="ARBA00047848"/>
    </source>
</evidence>
<name>A0A1G9WXE8_9FIRM</name>
<comment type="catalytic activity">
    <reaction evidence="18">
        <text>prephenate + H(+) = 3-phenylpyruvate + CO2 + H2O</text>
        <dbReference type="Rhea" id="RHEA:21648"/>
        <dbReference type="ChEBI" id="CHEBI:15377"/>
        <dbReference type="ChEBI" id="CHEBI:15378"/>
        <dbReference type="ChEBI" id="CHEBI:16526"/>
        <dbReference type="ChEBI" id="CHEBI:18005"/>
        <dbReference type="ChEBI" id="CHEBI:29934"/>
        <dbReference type="EC" id="4.2.1.51"/>
    </reaction>
</comment>
<evidence type="ECO:0000256" key="15">
    <source>
        <dbReference type="ARBA" id="ARBA00023268"/>
    </source>
</evidence>
<dbReference type="UniPathway" id="UPA00121">
    <property type="reaction ID" value="UER00345"/>
</dbReference>
<dbReference type="InterPro" id="IPR001086">
    <property type="entry name" value="Preph_deHydtase"/>
</dbReference>
<feature type="domain" description="ACT" evidence="22">
    <location>
        <begin position="300"/>
        <end position="376"/>
    </location>
</feature>
<dbReference type="PANTHER" id="PTHR21022">
    <property type="entry name" value="PREPHENATE DEHYDRATASE P PROTEIN"/>
    <property type="match status" value="1"/>
</dbReference>
<dbReference type="Gene3D" id="3.30.70.260">
    <property type="match status" value="1"/>
</dbReference>
<accession>A0A1G9WXE8</accession>
<dbReference type="SUPFAM" id="SSF53850">
    <property type="entry name" value="Periplasmic binding protein-like II"/>
    <property type="match status" value="1"/>
</dbReference>
<dbReference type="Proteomes" id="UP000187651">
    <property type="component" value="Unassembled WGS sequence"/>
</dbReference>
<organism evidence="23 24">
    <name type="scientific">Lachnospira pectinoschiza</name>
    <dbReference type="NCBI Taxonomy" id="28052"/>
    <lineage>
        <taxon>Bacteria</taxon>
        <taxon>Bacillati</taxon>
        <taxon>Bacillota</taxon>
        <taxon>Clostridia</taxon>
        <taxon>Lachnospirales</taxon>
        <taxon>Lachnospiraceae</taxon>
        <taxon>Lachnospira</taxon>
    </lineage>
</organism>
<dbReference type="Pfam" id="PF00800">
    <property type="entry name" value="PDT"/>
    <property type="match status" value="1"/>
</dbReference>
<evidence type="ECO:0000256" key="19">
    <source>
        <dbReference type="PIRSR" id="PIRSR001500-2"/>
    </source>
</evidence>
<dbReference type="InterPro" id="IPR018528">
    <property type="entry name" value="Preph_deHydtase_CS"/>
</dbReference>
<feature type="domain" description="Chorismate mutase" evidence="20">
    <location>
        <begin position="1"/>
        <end position="88"/>
    </location>
</feature>
<dbReference type="GO" id="GO:0046417">
    <property type="term" value="P:chorismate metabolic process"/>
    <property type="evidence" value="ECO:0007669"/>
    <property type="project" value="InterPro"/>
</dbReference>
<dbReference type="InterPro" id="IPR036979">
    <property type="entry name" value="CM_dom_sf"/>
</dbReference>
<dbReference type="UniPathway" id="UPA00120">
    <property type="reaction ID" value="UER00203"/>
</dbReference>
<evidence type="ECO:0000256" key="2">
    <source>
        <dbReference type="ARBA" id="ARBA00002364"/>
    </source>
</evidence>
<evidence type="ECO:0000256" key="17">
    <source>
        <dbReference type="ARBA" id="ARBA00031520"/>
    </source>
</evidence>
<evidence type="ECO:0000256" key="9">
    <source>
        <dbReference type="ARBA" id="ARBA00022490"/>
    </source>
</evidence>
<comment type="function">
    <text evidence="2">Catalyzes the Claisen rearrangement of chorismate to prephenate and the decarboxylation/dehydration of prephenate to phenylpyruvate.</text>
</comment>
<comment type="catalytic activity">
    <reaction evidence="1">
        <text>chorismate = prephenate</text>
        <dbReference type="Rhea" id="RHEA:13897"/>
        <dbReference type="ChEBI" id="CHEBI:29748"/>
        <dbReference type="ChEBI" id="CHEBI:29934"/>
        <dbReference type="EC" id="5.4.99.5"/>
    </reaction>
</comment>
<evidence type="ECO:0000256" key="6">
    <source>
        <dbReference type="ARBA" id="ARBA00013147"/>
    </source>
</evidence>
<keyword evidence="13" id="KW-0413">Isomerase</keyword>
<evidence type="ECO:0000256" key="3">
    <source>
        <dbReference type="ARBA" id="ARBA00004496"/>
    </source>
</evidence>
<dbReference type="CDD" id="cd04905">
    <property type="entry name" value="ACT_CM-PDT"/>
    <property type="match status" value="1"/>
</dbReference>
<dbReference type="InterPro" id="IPR045865">
    <property type="entry name" value="ACT-like_dom_sf"/>
</dbReference>
<sequence length="376" mass="42629">MLDLGEIRKNIDGIDRQLVSLFEERMRLTSQVAEYKIETGKKVLDPERERQKLEAIKALVEKEENKHPIADLFSQIMANSRKGQYMLLEKMGQTLREPYEAVDEIKKEGAKVVYQGVAGAYAYAAMLDYFGEDVDNFNVPTWKDAMEAVKEGKADYAVLPIENSTTGSITAVYDLLQEYNNYIVAESYVKIEHVLMGLPGTDLSKVTTVYSHAQGLTQCESFLESHKEWQQISQPNTAVAAKKIFEDKDSSHVAIASKEAAKLYGLEVLKTNIADEANNTTRFVIVSKTRTFIKNAKKTSIVFECVNEPGSLYNLLSHIIYNGLNMTKIESRPIEGSQWEFRFFVDFEGNINDQRVMNALRGIEEESRSIRLLGNY</sequence>
<dbReference type="GO" id="GO:0009094">
    <property type="term" value="P:L-phenylalanine biosynthetic process"/>
    <property type="evidence" value="ECO:0007669"/>
    <property type="project" value="UniProtKB-UniPathway"/>
</dbReference>
<keyword evidence="12" id="KW-0584">Phenylalanine biosynthesis</keyword>
<dbReference type="AlphaFoldDB" id="A0A1G9WXE8"/>